<dbReference type="EMBL" id="JALNMJ010000003">
    <property type="protein sequence ID" value="MCK7611696.1"/>
    <property type="molecule type" value="Genomic_DNA"/>
</dbReference>
<feature type="compositionally biased region" description="Low complexity" evidence="1">
    <location>
        <begin position="338"/>
        <end position="359"/>
    </location>
</feature>
<proteinExistence type="predicted"/>
<organism evidence="3 4">
    <name type="scientific">Roseibium sediminicola</name>
    <dbReference type="NCBI Taxonomy" id="2933272"/>
    <lineage>
        <taxon>Bacteria</taxon>
        <taxon>Pseudomonadati</taxon>
        <taxon>Pseudomonadota</taxon>
        <taxon>Alphaproteobacteria</taxon>
        <taxon>Hyphomicrobiales</taxon>
        <taxon>Stappiaceae</taxon>
        <taxon>Roseibium</taxon>
    </lineage>
</organism>
<reference evidence="3" key="1">
    <citation type="submission" date="2022-04" db="EMBL/GenBank/DDBJ databases">
        <title>Roseibium sp. CAU 1639 isolated from mud.</title>
        <authorList>
            <person name="Kim W."/>
        </authorList>
    </citation>
    <scope>NUCLEOTIDE SEQUENCE</scope>
    <source>
        <strain evidence="3">CAU 1639</strain>
    </source>
</reference>
<evidence type="ECO:0000256" key="1">
    <source>
        <dbReference type="SAM" id="MobiDB-lite"/>
    </source>
</evidence>
<dbReference type="Proteomes" id="UP001431221">
    <property type="component" value="Unassembled WGS sequence"/>
</dbReference>
<feature type="region of interest" description="Disordered" evidence="1">
    <location>
        <begin position="639"/>
        <end position="666"/>
    </location>
</feature>
<feature type="compositionally biased region" description="Polar residues" evidence="1">
    <location>
        <begin position="377"/>
        <end position="395"/>
    </location>
</feature>
<keyword evidence="3" id="KW-0282">Flagellum</keyword>
<feature type="compositionally biased region" description="Polar residues" evidence="1">
    <location>
        <begin position="1"/>
        <end position="18"/>
    </location>
</feature>
<feature type="region of interest" description="Disordered" evidence="1">
    <location>
        <begin position="83"/>
        <end position="127"/>
    </location>
</feature>
<dbReference type="RefSeq" id="WP_248152066.1">
    <property type="nucleotide sequence ID" value="NZ_JALNMJ010000003.1"/>
</dbReference>
<dbReference type="Pfam" id="PF02120">
    <property type="entry name" value="Flg_hook"/>
    <property type="match status" value="1"/>
</dbReference>
<name>A0ABT0GQY0_9HYPH</name>
<sequence>MVETVSATPLPQGTSNGSAAPPLEPGTELKAKVESNLPGGIVRLATAEGKVDLRVAAPLPAEAEVTVTVTGSKQQPVIQISTDKAPAQAGQQSGAGSQGQGGQQAQANSPQSYPTQSGASPTAPAAQANAARPVFTATPAGAHLVQVLAANAVPASGGAAAGQVTLPAGGGVVQGPAGQVPLPGQASLAASPQPVQAPPAQAAAPLPAGASSAAPTGAGSAPGLPSTVGGSLQAPLQSGPIAAQAPSGGAVAGSLAQQNPIPGPSPTTSPNPSVAGGSGQVLPPQSGALASATPQAPGTPATSSPAASIPVAAAATPAGGGPIQTGPANGPQSGAVRQAPSALPASAQAPAAGPTAATANNSTGQSGAPLAPGGQAGTTTPVQQGGASPLAQSGSPGVQAQPGSPAAAGPAAAGQTTTPVANQAGFQPPAPAQAPTIPAPAAGTGASPSGVATAAAPQPGTLPTGQGAALATLTAGTGGLGQQPGAAPVRILSGQPYQQLGGQRLGGAASAATGQQTAAASPGPAAQVAGALRQPLAEQQAGLASLFAQVGSLMSAQSAGAVTLPEPVVKAMQQILGLRLNASGGTSADDLQQAVRQSGQFREAQLALPGRGAGAQADLKSALLSFKSLLQQLGARSEISRPAGQPAAPSRHHAPQGQAPQSASGYWAGAAPQNLKALMKETDAALARLRLTQLTNTGLAREGGAPHAASKPMDLVLELPLALGQETAVMQMQIGRDGPGTQAEQDGEPAWRLRFALDLTATGPLEAAISLRGGGTYASLWVDRKDTFDNLNAVRETMEAAFADAGLDLRELRLIRGVPPRTAAYYGAMVDRQS</sequence>
<evidence type="ECO:0000313" key="3">
    <source>
        <dbReference type="EMBL" id="MCK7611696.1"/>
    </source>
</evidence>
<gene>
    <name evidence="3" type="ORF">M0H32_05960</name>
</gene>
<feature type="domain" description="Flagellar hook-length control protein-like C-terminal" evidence="2">
    <location>
        <begin position="742"/>
        <end position="812"/>
    </location>
</feature>
<feature type="region of interest" description="Disordered" evidence="1">
    <location>
        <begin position="1"/>
        <end position="27"/>
    </location>
</feature>
<dbReference type="InterPro" id="IPR021136">
    <property type="entry name" value="Flagellar_hook_control-like_C"/>
</dbReference>
<feature type="compositionally biased region" description="Low complexity" evidence="1">
    <location>
        <begin position="183"/>
        <end position="226"/>
    </location>
</feature>
<evidence type="ECO:0000259" key="2">
    <source>
        <dbReference type="Pfam" id="PF02120"/>
    </source>
</evidence>
<protein>
    <submittedName>
        <fullName evidence="3">Flagellar hook-length control protein FliK</fullName>
    </submittedName>
</protein>
<keyword evidence="3" id="KW-0966">Cell projection</keyword>
<keyword evidence="3" id="KW-0969">Cilium</keyword>
<keyword evidence="4" id="KW-1185">Reference proteome</keyword>
<accession>A0ABT0GQY0</accession>
<evidence type="ECO:0000313" key="4">
    <source>
        <dbReference type="Proteomes" id="UP001431221"/>
    </source>
</evidence>
<feature type="compositionally biased region" description="Low complexity" evidence="1">
    <location>
        <begin position="85"/>
        <end position="95"/>
    </location>
</feature>
<feature type="compositionally biased region" description="Low complexity" evidence="1">
    <location>
        <begin position="396"/>
        <end position="466"/>
    </location>
</feature>
<feature type="compositionally biased region" description="Low complexity" evidence="1">
    <location>
        <begin position="290"/>
        <end position="317"/>
    </location>
</feature>
<feature type="compositionally biased region" description="Low complexity" evidence="1">
    <location>
        <begin position="103"/>
        <end position="127"/>
    </location>
</feature>
<comment type="caution">
    <text evidence="3">The sequence shown here is derived from an EMBL/GenBank/DDBJ whole genome shotgun (WGS) entry which is preliminary data.</text>
</comment>
<feature type="region of interest" description="Disordered" evidence="1">
    <location>
        <begin position="183"/>
        <end position="466"/>
    </location>
</feature>